<accession>A0AAV3ZPW4</accession>
<dbReference type="EMBL" id="BLXT01002699">
    <property type="protein sequence ID" value="GFN96639.1"/>
    <property type="molecule type" value="Genomic_DNA"/>
</dbReference>
<evidence type="ECO:0000313" key="1">
    <source>
        <dbReference type="EMBL" id="GFN96639.1"/>
    </source>
</evidence>
<gene>
    <name evidence="1" type="ORF">PoB_002314500</name>
</gene>
<comment type="caution">
    <text evidence="1">The sequence shown here is derived from an EMBL/GenBank/DDBJ whole genome shotgun (WGS) entry which is preliminary data.</text>
</comment>
<protein>
    <submittedName>
        <fullName evidence="1">Uncharacterized protein</fullName>
    </submittedName>
</protein>
<sequence length="101" mass="11377">MAAVVHVLYIRLSTHRHLGSLSTDMTSNGELKLAEIRALLSPPQAWCYANESSTFLTLSPIGQPDFTFYYCTFHWISVFVRNPRRGAVSRKGGYSNFMVSC</sequence>
<organism evidence="1 2">
    <name type="scientific">Plakobranchus ocellatus</name>
    <dbReference type="NCBI Taxonomy" id="259542"/>
    <lineage>
        <taxon>Eukaryota</taxon>
        <taxon>Metazoa</taxon>
        <taxon>Spiralia</taxon>
        <taxon>Lophotrochozoa</taxon>
        <taxon>Mollusca</taxon>
        <taxon>Gastropoda</taxon>
        <taxon>Heterobranchia</taxon>
        <taxon>Euthyneura</taxon>
        <taxon>Panpulmonata</taxon>
        <taxon>Sacoglossa</taxon>
        <taxon>Placobranchoidea</taxon>
        <taxon>Plakobranchidae</taxon>
        <taxon>Plakobranchus</taxon>
    </lineage>
</organism>
<keyword evidence="2" id="KW-1185">Reference proteome</keyword>
<reference evidence="1 2" key="1">
    <citation type="journal article" date="2021" name="Elife">
        <title>Chloroplast acquisition without the gene transfer in kleptoplastic sea slugs, Plakobranchus ocellatus.</title>
        <authorList>
            <person name="Maeda T."/>
            <person name="Takahashi S."/>
            <person name="Yoshida T."/>
            <person name="Shimamura S."/>
            <person name="Takaki Y."/>
            <person name="Nagai Y."/>
            <person name="Toyoda A."/>
            <person name="Suzuki Y."/>
            <person name="Arimoto A."/>
            <person name="Ishii H."/>
            <person name="Satoh N."/>
            <person name="Nishiyama T."/>
            <person name="Hasebe M."/>
            <person name="Maruyama T."/>
            <person name="Minagawa J."/>
            <person name="Obokata J."/>
            <person name="Shigenobu S."/>
        </authorList>
    </citation>
    <scope>NUCLEOTIDE SEQUENCE [LARGE SCALE GENOMIC DNA]</scope>
</reference>
<name>A0AAV3ZPW4_9GAST</name>
<dbReference type="AlphaFoldDB" id="A0AAV3ZPW4"/>
<evidence type="ECO:0000313" key="2">
    <source>
        <dbReference type="Proteomes" id="UP000735302"/>
    </source>
</evidence>
<proteinExistence type="predicted"/>
<dbReference type="Proteomes" id="UP000735302">
    <property type="component" value="Unassembled WGS sequence"/>
</dbReference>